<keyword evidence="3" id="KW-1185">Reference proteome</keyword>
<sequence length="355" mass="37374">MTGSPAQYLEAAVQSVLTAADPAVDATVGHAALLVASAGAAADADHLVRRWLAATERPVSALVPDAVTARAWAMLSAARPGGAPGWAAELPPLDLDAEESAHHRHLGRAEPPLPPGLLGDSLPAQVVTGLAEHTERPRRDPLRALAAEAESAARDGDEEAASAALHRWAELAWRRPRPDVATLAACRHVAPLLVAGALPAPRGWPRDCADALIAALHTRYRPAPAQRDWPGLLAEVLRLRGEEGPLPAPATPGALADAEHRLGRPLPADYREFLLTCDGFPADVVFPRLLGAADLVPTGPRVRISEPEGVELDPATGRVFEHDPLFGTTVHSGIRALVEEHLRLLEAAGPPSGRE</sequence>
<dbReference type="InterPro" id="IPR037883">
    <property type="entry name" value="Knr4/Smi1-like_sf"/>
</dbReference>
<dbReference type="AlphaFoldDB" id="A0A2T0LWU6"/>
<dbReference type="SUPFAM" id="SSF160631">
    <property type="entry name" value="SMI1/KNR4-like"/>
    <property type="match status" value="1"/>
</dbReference>
<dbReference type="Pfam" id="PF09346">
    <property type="entry name" value="SMI1_KNR4"/>
    <property type="match status" value="1"/>
</dbReference>
<feature type="domain" description="Knr4/Smi1-like" evidence="1">
    <location>
        <begin position="249"/>
        <end position="344"/>
    </location>
</feature>
<accession>A0A2T0LWU6</accession>
<name>A0A2T0LWU6_9PSEU</name>
<dbReference type="RefSeq" id="WP_106178574.1">
    <property type="nucleotide sequence ID" value="NZ_PVNH01000004.1"/>
</dbReference>
<dbReference type="SMART" id="SM00860">
    <property type="entry name" value="SMI1_KNR4"/>
    <property type="match status" value="1"/>
</dbReference>
<evidence type="ECO:0000313" key="3">
    <source>
        <dbReference type="Proteomes" id="UP000238362"/>
    </source>
</evidence>
<comment type="caution">
    <text evidence="2">The sequence shown here is derived from an EMBL/GenBank/DDBJ whole genome shotgun (WGS) entry which is preliminary data.</text>
</comment>
<dbReference type="InterPro" id="IPR018958">
    <property type="entry name" value="Knr4/Smi1-like_dom"/>
</dbReference>
<protein>
    <recommendedName>
        <fullName evidence="1">Knr4/Smi1-like domain-containing protein</fullName>
    </recommendedName>
</protein>
<organism evidence="2 3">
    <name type="scientific">Prauserella shujinwangii</name>
    <dbReference type="NCBI Taxonomy" id="1453103"/>
    <lineage>
        <taxon>Bacteria</taxon>
        <taxon>Bacillati</taxon>
        <taxon>Actinomycetota</taxon>
        <taxon>Actinomycetes</taxon>
        <taxon>Pseudonocardiales</taxon>
        <taxon>Pseudonocardiaceae</taxon>
        <taxon>Prauserella</taxon>
    </lineage>
</organism>
<dbReference type="EMBL" id="PVNH01000004">
    <property type="protein sequence ID" value="PRX48493.1"/>
    <property type="molecule type" value="Genomic_DNA"/>
</dbReference>
<evidence type="ECO:0000259" key="1">
    <source>
        <dbReference type="SMART" id="SM00860"/>
    </source>
</evidence>
<dbReference type="Proteomes" id="UP000238362">
    <property type="component" value="Unassembled WGS sequence"/>
</dbReference>
<proteinExistence type="predicted"/>
<dbReference type="OrthoDB" id="458118at2"/>
<reference evidence="2 3" key="1">
    <citation type="submission" date="2018-03" db="EMBL/GenBank/DDBJ databases">
        <title>Genomic Encyclopedia of Type Strains, Phase III (KMG-III): the genomes of soil and plant-associated and newly described type strains.</title>
        <authorList>
            <person name="Whitman W."/>
        </authorList>
    </citation>
    <scope>NUCLEOTIDE SEQUENCE [LARGE SCALE GENOMIC DNA]</scope>
    <source>
        <strain evidence="2 3">CGMCC 4.7125</strain>
    </source>
</reference>
<gene>
    <name evidence="2" type="ORF">B0I33_104310</name>
</gene>
<evidence type="ECO:0000313" key="2">
    <source>
        <dbReference type="EMBL" id="PRX48493.1"/>
    </source>
</evidence>